<evidence type="ECO:0000256" key="1">
    <source>
        <dbReference type="SAM" id="Phobius"/>
    </source>
</evidence>
<reference evidence="2 3" key="1">
    <citation type="submission" date="2019-07" db="EMBL/GenBank/DDBJ databases">
        <title>Complete Genome Sequence of Leptotrichia hongkongensis Strain JMUB5056.</title>
        <authorList>
            <person name="Watanabe S."/>
            <person name="Cui L."/>
        </authorList>
    </citation>
    <scope>NUCLEOTIDE SEQUENCE [LARGE SCALE GENOMIC DNA]</scope>
    <source>
        <strain evidence="2 3">JMUB5056</strain>
    </source>
</reference>
<accession>A0A510L628</accession>
<gene>
    <name evidence="2" type="ORF">JMUB5056_1016</name>
</gene>
<sequence>MKNIKKKWREKLIMKSRSFKEVLTEFKDRLMKVILLIFSWKIFFERLKPISTMSSLEMTFLFAGLLGIVYFGILLIISFISIIILIIIKILKIKKKGEYK</sequence>
<keyword evidence="1" id="KW-1133">Transmembrane helix</keyword>
<keyword evidence="1" id="KW-0812">Transmembrane</keyword>
<proteinExistence type="predicted"/>
<feature type="transmembrane region" description="Helical" evidence="1">
    <location>
        <begin position="60"/>
        <end position="91"/>
    </location>
</feature>
<dbReference type="RefSeq" id="WP_147005497.1">
    <property type="nucleotide sequence ID" value="NZ_AP019846.1"/>
</dbReference>
<name>A0A510L628_9FUSO</name>
<dbReference type="Proteomes" id="UP000321561">
    <property type="component" value="Chromosome"/>
</dbReference>
<dbReference type="AlphaFoldDB" id="A0A510L628"/>
<protein>
    <submittedName>
        <fullName evidence="2">Uncharacterized protein</fullName>
    </submittedName>
</protein>
<evidence type="ECO:0000313" key="3">
    <source>
        <dbReference type="Proteomes" id="UP000321561"/>
    </source>
</evidence>
<keyword evidence="1" id="KW-0472">Membrane</keyword>
<evidence type="ECO:0000313" key="2">
    <source>
        <dbReference type="EMBL" id="BBM59432.1"/>
    </source>
</evidence>
<dbReference type="KEGG" id="lhg:JMUB5056_1016"/>
<organism evidence="2 3">
    <name type="scientific">Leptotrichia hongkongensis</name>
    <dbReference type="NCBI Taxonomy" id="554406"/>
    <lineage>
        <taxon>Bacteria</taxon>
        <taxon>Fusobacteriati</taxon>
        <taxon>Fusobacteriota</taxon>
        <taxon>Fusobacteriia</taxon>
        <taxon>Fusobacteriales</taxon>
        <taxon>Leptotrichiaceae</taxon>
        <taxon>Leptotrichia</taxon>
    </lineage>
</organism>
<dbReference type="EMBL" id="AP019846">
    <property type="protein sequence ID" value="BBM59432.1"/>
    <property type="molecule type" value="Genomic_DNA"/>
</dbReference>